<dbReference type="AlphaFoldDB" id="A0A0C1U406"/>
<dbReference type="EMBL" id="AYSO01000014">
    <property type="protein sequence ID" value="KIE47519.1"/>
    <property type="molecule type" value="Genomic_DNA"/>
</dbReference>
<dbReference type="InterPro" id="IPR025711">
    <property type="entry name" value="PepSY"/>
</dbReference>
<feature type="domain" description="PepSY" evidence="1">
    <location>
        <begin position="17"/>
        <end position="75"/>
    </location>
</feature>
<gene>
    <name evidence="2" type="ORF">U732_2957</name>
</gene>
<accession>A0A0C1U406</accession>
<dbReference type="OrthoDB" id="1919149at2"/>
<evidence type="ECO:0000259" key="1">
    <source>
        <dbReference type="Pfam" id="PF03413"/>
    </source>
</evidence>
<keyword evidence="3" id="KW-1185">Reference proteome</keyword>
<evidence type="ECO:0000313" key="3">
    <source>
        <dbReference type="Proteomes" id="UP000031366"/>
    </source>
</evidence>
<sequence>MRDIYYRLWDDYWRTYRINSEAAIQIASERVPGRVEKVRIDYKNNLLIYEVDIRNDTGLYKVEVNADTGKILKIERKSD</sequence>
<dbReference type="RefSeq" id="WP_039631297.1">
    <property type="nucleotide sequence ID" value="NZ_AYSO01000014.1"/>
</dbReference>
<evidence type="ECO:0000313" key="2">
    <source>
        <dbReference type="EMBL" id="KIE47519.1"/>
    </source>
</evidence>
<dbReference type="Proteomes" id="UP000031366">
    <property type="component" value="Unassembled WGS sequence"/>
</dbReference>
<name>A0A0C1U406_9CLOT</name>
<dbReference type="Gene3D" id="3.10.450.40">
    <property type="match status" value="1"/>
</dbReference>
<organism evidence="2 3">
    <name type="scientific">Clostridium argentinense CDC 2741</name>
    <dbReference type="NCBI Taxonomy" id="1418104"/>
    <lineage>
        <taxon>Bacteria</taxon>
        <taxon>Bacillati</taxon>
        <taxon>Bacillota</taxon>
        <taxon>Clostridia</taxon>
        <taxon>Eubacteriales</taxon>
        <taxon>Clostridiaceae</taxon>
        <taxon>Clostridium</taxon>
    </lineage>
</organism>
<dbReference type="Pfam" id="PF03413">
    <property type="entry name" value="PepSY"/>
    <property type="match status" value="1"/>
</dbReference>
<proteinExistence type="predicted"/>
<comment type="caution">
    <text evidence="2">The sequence shown here is derived from an EMBL/GenBank/DDBJ whole genome shotgun (WGS) entry which is preliminary data.</text>
</comment>
<reference evidence="2 3" key="1">
    <citation type="journal article" date="2015" name="Infect. Genet. Evol.">
        <title>Genomic sequences of six botulinum neurotoxin-producing strains representing three clostridial species illustrate the mobility and diversity of botulinum neurotoxin genes.</title>
        <authorList>
            <person name="Smith T.J."/>
            <person name="Hill K.K."/>
            <person name="Xie G."/>
            <person name="Foley B.T."/>
            <person name="Williamson C.H."/>
            <person name="Foster J.T."/>
            <person name="Johnson S.L."/>
            <person name="Chertkov O."/>
            <person name="Teshima H."/>
            <person name="Gibbons H.S."/>
            <person name="Johnsky L.A."/>
            <person name="Karavis M.A."/>
            <person name="Smith L.A."/>
        </authorList>
    </citation>
    <scope>NUCLEOTIDE SEQUENCE [LARGE SCALE GENOMIC DNA]</scope>
    <source>
        <strain evidence="2 3">CDC 2741</strain>
    </source>
</reference>
<protein>
    <submittedName>
        <fullName evidence="2">Peptidase propeptide and YPEB domain protein</fullName>
    </submittedName>
</protein>